<dbReference type="Pfam" id="PF18426">
    <property type="entry name" value="Tli4_C"/>
    <property type="match status" value="1"/>
</dbReference>
<sequence length="410" mass="45124">MRRLIPLLCLSAGLAAGVMALFHSKEESAVNEITGPMRTWAVGRQLIELPADWGPPSRAFAKLYYGGGADHTSVEIDILGQDITLAQLDEALSERARRIGAVNSSETGKSVLLGAEELARGKWLFQFHRSLGSTGSQTYELHLLVNGTHVKLAANSYEGSNAQVESRLLELAAQVVGVKQAEAAGPGLSLGPVIIRGTHDHEMGIVSFMARGSNVKLEIYFSDSARNESPRLIERMVRDFKAFRVWDPDVVRMGHTTLAGNPAEEYLMRYETKDHRGFLFVAENYRDSRSLASPSVNFRLTAGGVPRLHANPEITPDKLLNWLLPNFVPRGDPPLWQRKRPRPPVDSTLSKDQTLAIWDHAMRSLRPRYGAVAPPRVEPQSATRGPTPAQAEAARRALDDFIASEPGTEK</sequence>
<evidence type="ECO:0000313" key="5">
    <source>
        <dbReference type="Proteomes" id="UP000239990"/>
    </source>
</evidence>
<evidence type="ECO:0000256" key="2">
    <source>
        <dbReference type="SAM" id="SignalP"/>
    </source>
</evidence>
<organism evidence="4 5">
    <name type="scientific">Achromobacter spanius</name>
    <dbReference type="NCBI Taxonomy" id="217203"/>
    <lineage>
        <taxon>Bacteria</taxon>
        <taxon>Pseudomonadati</taxon>
        <taxon>Pseudomonadota</taxon>
        <taxon>Betaproteobacteria</taxon>
        <taxon>Burkholderiales</taxon>
        <taxon>Alcaligenaceae</taxon>
        <taxon>Achromobacter</taxon>
    </lineage>
</organism>
<evidence type="ECO:0000259" key="3">
    <source>
        <dbReference type="Pfam" id="PF18426"/>
    </source>
</evidence>
<keyword evidence="2" id="KW-0732">Signal</keyword>
<protein>
    <recommendedName>
        <fullName evidence="3">Tle cognate immunity protein 4 C-terminal domain-containing protein</fullName>
    </recommendedName>
</protein>
<accession>A0A2S5GN61</accession>
<dbReference type="Proteomes" id="UP000239990">
    <property type="component" value="Unassembled WGS sequence"/>
</dbReference>
<comment type="caution">
    <text evidence="4">The sequence shown here is derived from an EMBL/GenBank/DDBJ whole genome shotgun (WGS) entry which is preliminary data.</text>
</comment>
<evidence type="ECO:0000256" key="1">
    <source>
        <dbReference type="SAM" id="MobiDB-lite"/>
    </source>
</evidence>
<dbReference type="AlphaFoldDB" id="A0A2S5GN61"/>
<evidence type="ECO:0000313" key="4">
    <source>
        <dbReference type="EMBL" id="PPA74315.1"/>
    </source>
</evidence>
<dbReference type="RefSeq" id="WP_104144840.1">
    <property type="nucleotide sequence ID" value="NZ_PREU01000010.1"/>
</dbReference>
<dbReference type="OrthoDB" id="8668956at2"/>
<reference evidence="4 5" key="1">
    <citation type="submission" date="2018-02" db="EMBL/GenBank/DDBJ databases">
        <title>Draft Genome of Achromobacter spanius stain 6.</title>
        <authorList>
            <person name="Gunasekera T.S."/>
            <person name="Radwan O."/>
            <person name="Ruiz O.N."/>
        </authorList>
    </citation>
    <scope>NUCLEOTIDE SEQUENCE [LARGE SCALE GENOMIC DNA]</scope>
    <source>
        <strain evidence="4 5">6</strain>
    </source>
</reference>
<feature type="domain" description="Tle cognate immunity protein 4 C-terminal" evidence="3">
    <location>
        <begin position="186"/>
        <end position="303"/>
    </location>
</feature>
<dbReference type="EMBL" id="PREU01000010">
    <property type="protein sequence ID" value="PPA74315.1"/>
    <property type="molecule type" value="Genomic_DNA"/>
</dbReference>
<feature type="signal peptide" evidence="2">
    <location>
        <begin position="1"/>
        <end position="20"/>
    </location>
</feature>
<feature type="region of interest" description="Disordered" evidence="1">
    <location>
        <begin position="370"/>
        <end position="393"/>
    </location>
</feature>
<name>A0A2S5GN61_9BURK</name>
<dbReference type="InterPro" id="IPR041290">
    <property type="entry name" value="Tli4_C"/>
</dbReference>
<proteinExistence type="predicted"/>
<feature type="chain" id="PRO_5015478732" description="Tle cognate immunity protein 4 C-terminal domain-containing protein" evidence="2">
    <location>
        <begin position="21"/>
        <end position="410"/>
    </location>
</feature>
<gene>
    <name evidence="4" type="ORF">C4E15_21490</name>
</gene>